<name>A0A9Q0N703_9DIPT</name>
<dbReference type="OrthoDB" id="7731832at2759"/>
<protein>
    <submittedName>
        <fullName evidence="1">Uncharacterized protein</fullName>
    </submittedName>
</protein>
<reference evidence="1" key="1">
    <citation type="submission" date="2022-07" db="EMBL/GenBank/DDBJ databases">
        <authorList>
            <person name="Trinca V."/>
            <person name="Uliana J.V.C."/>
            <person name="Torres T.T."/>
            <person name="Ward R.J."/>
            <person name="Monesi N."/>
        </authorList>
    </citation>
    <scope>NUCLEOTIDE SEQUENCE</scope>
    <source>
        <strain evidence="1">HSMRA1968</strain>
        <tissue evidence="1">Whole embryos</tissue>
    </source>
</reference>
<gene>
    <name evidence="1" type="ORF">Bhyg_09598</name>
</gene>
<sequence>MNVNELRELLVQKDDLVEDLRMCLIRNEKEIAMLQNRMSKFDLSVEEQRNLIIDLLPMLTENQITLMTKQKKRVNWTCDEISIGFALSFFSRRAYRYLIYQLQYALPAIRTLQLWSQNMDIGPGILKDSFTVLKAMRNSLTEGEAQCGNFWYGYMVRRELELMKILNFSVRSFCRSTK</sequence>
<keyword evidence="2" id="KW-1185">Reference proteome</keyword>
<proteinExistence type="predicted"/>
<evidence type="ECO:0000313" key="1">
    <source>
        <dbReference type="EMBL" id="KAJ6644629.1"/>
    </source>
</evidence>
<evidence type="ECO:0000313" key="2">
    <source>
        <dbReference type="Proteomes" id="UP001151699"/>
    </source>
</evidence>
<dbReference type="AlphaFoldDB" id="A0A9Q0N703"/>
<dbReference type="EMBL" id="WJQU01000002">
    <property type="protein sequence ID" value="KAJ6644629.1"/>
    <property type="molecule type" value="Genomic_DNA"/>
</dbReference>
<dbReference type="Proteomes" id="UP001151699">
    <property type="component" value="Chromosome B"/>
</dbReference>
<organism evidence="1 2">
    <name type="scientific">Pseudolycoriella hygida</name>
    <dbReference type="NCBI Taxonomy" id="35572"/>
    <lineage>
        <taxon>Eukaryota</taxon>
        <taxon>Metazoa</taxon>
        <taxon>Ecdysozoa</taxon>
        <taxon>Arthropoda</taxon>
        <taxon>Hexapoda</taxon>
        <taxon>Insecta</taxon>
        <taxon>Pterygota</taxon>
        <taxon>Neoptera</taxon>
        <taxon>Endopterygota</taxon>
        <taxon>Diptera</taxon>
        <taxon>Nematocera</taxon>
        <taxon>Sciaroidea</taxon>
        <taxon>Sciaridae</taxon>
        <taxon>Pseudolycoriella</taxon>
    </lineage>
</organism>
<accession>A0A9Q0N703</accession>
<comment type="caution">
    <text evidence="1">The sequence shown here is derived from an EMBL/GenBank/DDBJ whole genome shotgun (WGS) entry which is preliminary data.</text>
</comment>